<dbReference type="EMBL" id="SBKQ01000004">
    <property type="protein sequence ID" value="RXR33544.1"/>
    <property type="molecule type" value="Genomic_DNA"/>
</dbReference>
<keyword evidence="2" id="KW-1185">Reference proteome</keyword>
<accession>A0A4Q1KWC0</accession>
<organism evidence="1 2">
    <name type="scientific">Flavobacterium piscinae</name>
    <dbReference type="NCBI Taxonomy" id="2506424"/>
    <lineage>
        <taxon>Bacteria</taxon>
        <taxon>Pseudomonadati</taxon>
        <taxon>Bacteroidota</taxon>
        <taxon>Flavobacteriia</taxon>
        <taxon>Flavobacteriales</taxon>
        <taxon>Flavobacteriaceae</taxon>
        <taxon>Flavobacterium</taxon>
    </lineage>
</organism>
<protein>
    <recommendedName>
        <fullName evidence="3">Gliding motility lipoprotein GldH</fullName>
    </recommendedName>
</protein>
<evidence type="ECO:0000313" key="1">
    <source>
        <dbReference type="EMBL" id="RXR33544.1"/>
    </source>
</evidence>
<dbReference type="InterPro" id="IPR020018">
    <property type="entry name" value="Motility-assoc_lipoprot_GldH"/>
</dbReference>
<dbReference type="PROSITE" id="PS51257">
    <property type="entry name" value="PROKAR_LIPOPROTEIN"/>
    <property type="match status" value="1"/>
</dbReference>
<reference evidence="2" key="1">
    <citation type="submission" date="2019-01" db="EMBL/GenBank/DDBJ databases">
        <title>Cytophagaceae bacterium strain CAR-16.</title>
        <authorList>
            <person name="Chen W.-M."/>
        </authorList>
    </citation>
    <scope>NUCLEOTIDE SEQUENCE [LARGE SCALE GENOMIC DNA]</scope>
    <source>
        <strain evidence="2">ICH-30</strain>
    </source>
</reference>
<sequence>MENKIIMKLHKPLVLLAFFLLFSCDKLAVYQKMDTKFENNRWLKTDSKIHSINIEEESSYTLFFDFSHVYDFQFSEIPIQFRIESPDGTLRVEKIKLAIKDENGKDKGECMGDVCDLRQAVFKDRLLKKGNYSISISHLFNGEYLPNVIGIGLRMERTKKIKP</sequence>
<dbReference type="OrthoDB" id="1366051at2"/>
<dbReference type="Proteomes" id="UP000289734">
    <property type="component" value="Unassembled WGS sequence"/>
</dbReference>
<name>A0A4Q1KWC0_9FLAO</name>
<dbReference type="Pfam" id="PF14109">
    <property type="entry name" value="GldH_lipo"/>
    <property type="match status" value="1"/>
</dbReference>
<proteinExistence type="predicted"/>
<evidence type="ECO:0008006" key="3">
    <source>
        <dbReference type="Google" id="ProtNLM"/>
    </source>
</evidence>
<dbReference type="AlphaFoldDB" id="A0A4Q1KWC0"/>
<gene>
    <name evidence="1" type="ORF">EQG68_04775</name>
</gene>
<evidence type="ECO:0000313" key="2">
    <source>
        <dbReference type="Proteomes" id="UP000289734"/>
    </source>
</evidence>
<comment type="caution">
    <text evidence="1">The sequence shown here is derived from an EMBL/GenBank/DDBJ whole genome shotgun (WGS) entry which is preliminary data.</text>
</comment>